<dbReference type="Gene3D" id="2.10.260.10">
    <property type="match status" value="1"/>
</dbReference>
<gene>
    <name evidence="3" type="ORF">UX60_C0007G0012</name>
</gene>
<dbReference type="PROSITE" id="PS51740">
    <property type="entry name" value="SPOVT_ABRB"/>
    <property type="match status" value="1"/>
</dbReference>
<feature type="domain" description="SpoVT-AbrB" evidence="2">
    <location>
        <begin position="4"/>
        <end position="51"/>
    </location>
</feature>
<evidence type="ECO:0000313" key="3">
    <source>
        <dbReference type="EMBL" id="KKU44388.1"/>
    </source>
</evidence>
<comment type="caution">
    <text evidence="3">The sequence shown here is derived from an EMBL/GenBank/DDBJ whole genome shotgun (WGS) entry which is preliminary data.</text>
</comment>
<proteinExistence type="predicted"/>
<reference evidence="3 4" key="1">
    <citation type="journal article" date="2015" name="Nature">
        <title>rRNA introns, odd ribosomes, and small enigmatic genomes across a large radiation of phyla.</title>
        <authorList>
            <person name="Brown C.T."/>
            <person name="Hug L.A."/>
            <person name="Thomas B.C."/>
            <person name="Sharon I."/>
            <person name="Castelle C.J."/>
            <person name="Singh A."/>
            <person name="Wilkins M.J."/>
            <person name="Williams K.H."/>
            <person name="Banfield J.F."/>
        </authorList>
    </citation>
    <scope>NUCLEOTIDE SEQUENCE [LARGE SCALE GENOMIC DNA]</scope>
</reference>
<dbReference type="InterPro" id="IPR007159">
    <property type="entry name" value="SpoVT-AbrB_dom"/>
</dbReference>
<protein>
    <submittedName>
        <fullName evidence="3">Looped-hinge helix DNA binding domain, AbrB family</fullName>
    </submittedName>
</protein>
<evidence type="ECO:0000259" key="2">
    <source>
        <dbReference type="PROSITE" id="PS51740"/>
    </source>
</evidence>
<dbReference type="InterPro" id="IPR037914">
    <property type="entry name" value="SpoVT-AbrB_sf"/>
</dbReference>
<evidence type="ECO:0000256" key="1">
    <source>
        <dbReference type="PROSITE-ProRule" id="PRU01076"/>
    </source>
</evidence>
<accession>A0A0G1SQW8</accession>
<name>A0A0G1SQW8_9BACT</name>
<dbReference type="AlphaFoldDB" id="A0A0G1SQW8"/>
<dbReference type="SMART" id="SM00966">
    <property type="entry name" value="SpoVT_AbrB"/>
    <property type="match status" value="1"/>
</dbReference>
<evidence type="ECO:0000313" key="4">
    <source>
        <dbReference type="Proteomes" id="UP000034487"/>
    </source>
</evidence>
<sequence length="93" mass="10689">MKTTNITYLTRKGQTTIPVEIRRALDLQQGQALDYSLNKKDGVIEIRAIPPFESLLGVLKTNIKWDKKKAQKAMEEGFVEDYKKKLKRIDGHS</sequence>
<dbReference type="EMBL" id="LCMV01000007">
    <property type="protein sequence ID" value="KKU44388.1"/>
    <property type="molecule type" value="Genomic_DNA"/>
</dbReference>
<dbReference type="GO" id="GO:0003677">
    <property type="term" value="F:DNA binding"/>
    <property type="evidence" value="ECO:0007669"/>
    <property type="project" value="UniProtKB-UniRule"/>
</dbReference>
<dbReference type="Pfam" id="PF04014">
    <property type="entry name" value="MazE_antitoxin"/>
    <property type="match status" value="1"/>
</dbReference>
<keyword evidence="1" id="KW-0238">DNA-binding</keyword>
<dbReference type="Proteomes" id="UP000034487">
    <property type="component" value="Unassembled WGS sequence"/>
</dbReference>
<organism evidence="3 4">
    <name type="scientific">Berkelbacteria bacterium GW2011_GWA2_46_7</name>
    <dbReference type="NCBI Taxonomy" id="1618335"/>
    <lineage>
        <taxon>Bacteria</taxon>
        <taxon>Candidatus Berkelbacteria</taxon>
    </lineage>
</organism>
<dbReference type="SUPFAM" id="SSF89447">
    <property type="entry name" value="AbrB/MazE/MraZ-like"/>
    <property type="match status" value="1"/>
</dbReference>